<dbReference type="Proteomes" id="UP000186015">
    <property type="component" value="Unassembled WGS sequence"/>
</dbReference>
<reference evidence="2 3" key="1">
    <citation type="submission" date="2016-10" db="EMBL/GenBank/DDBJ databases">
        <authorList>
            <person name="de Groot N.N."/>
        </authorList>
    </citation>
    <scope>NUCLEOTIDE SEQUENCE [LARGE SCALE GENOMIC DNA]</scope>
    <source>
        <strain evidence="2 3">KH2T6</strain>
    </source>
</reference>
<evidence type="ECO:0008006" key="4">
    <source>
        <dbReference type="Google" id="ProtNLM"/>
    </source>
</evidence>
<protein>
    <recommendedName>
        <fullName evidence="4">PH domain-containing protein</fullName>
    </recommendedName>
</protein>
<keyword evidence="1" id="KW-0812">Transmembrane</keyword>
<evidence type="ECO:0000313" key="2">
    <source>
        <dbReference type="EMBL" id="SEK37742.1"/>
    </source>
</evidence>
<name>A0A1H7GL86_RUMAL</name>
<dbReference type="RefSeq" id="WP_074829279.1">
    <property type="nucleotide sequence ID" value="NZ_FOAT01000002.1"/>
</dbReference>
<gene>
    <name evidence="2" type="ORF">SAMN05216469_102117</name>
</gene>
<proteinExistence type="predicted"/>
<evidence type="ECO:0000256" key="1">
    <source>
        <dbReference type="SAM" id="Phobius"/>
    </source>
</evidence>
<keyword evidence="1" id="KW-0472">Membrane</keyword>
<dbReference type="AlphaFoldDB" id="A0A1H7GL86"/>
<keyword evidence="1" id="KW-1133">Transmembrane helix</keyword>
<organism evidence="2 3">
    <name type="scientific">Ruminococcus albus</name>
    <dbReference type="NCBI Taxonomy" id="1264"/>
    <lineage>
        <taxon>Bacteria</taxon>
        <taxon>Bacillati</taxon>
        <taxon>Bacillota</taxon>
        <taxon>Clostridia</taxon>
        <taxon>Eubacteriales</taxon>
        <taxon>Oscillospiraceae</taxon>
        <taxon>Ruminococcus</taxon>
    </lineage>
</organism>
<feature type="transmembrane region" description="Helical" evidence="1">
    <location>
        <begin position="43"/>
        <end position="63"/>
    </location>
</feature>
<dbReference type="OrthoDB" id="1829874at2"/>
<accession>A0A1H7GL86</accession>
<dbReference type="EMBL" id="FOAT01000002">
    <property type="protein sequence ID" value="SEK37742.1"/>
    <property type="molecule type" value="Genomic_DNA"/>
</dbReference>
<sequence>MKEKYIREHDASEGMALGCGGVFVIIWLSLLIGVLIGTPAGEMVAVLVFVILLTAVLIIGAGLEKGSFEADDTQVTFSCLGRKKVIRYGEIRSMKLERHNRTYNTRTGMTRYYVETLTINAKENTYVFSAKMELDYDVVAMDPDDLKRQFENSRFAKLKTYIEERIPIMQID</sequence>
<feature type="transmembrane region" description="Helical" evidence="1">
    <location>
        <begin position="12"/>
        <end position="37"/>
    </location>
</feature>
<evidence type="ECO:0000313" key="3">
    <source>
        <dbReference type="Proteomes" id="UP000186015"/>
    </source>
</evidence>